<dbReference type="GO" id="GO:0045892">
    <property type="term" value="P:negative regulation of DNA-templated transcription"/>
    <property type="evidence" value="ECO:0007669"/>
    <property type="project" value="TreeGrafter"/>
</dbReference>
<dbReference type="SUPFAM" id="SSF55781">
    <property type="entry name" value="GAF domain-like"/>
    <property type="match status" value="1"/>
</dbReference>
<evidence type="ECO:0000259" key="3">
    <source>
        <dbReference type="PROSITE" id="PS51077"/>
    </source>
</evidence>
<dbReference type="InterPro" id="IPR050707">
    <property type="entry name" value="HTH_MetabolicPath_Reg"/>
</dbReference>
<dbReference type="Gene3D" id="3.30.450.40">
    <property type="match status" value="1"/>
</dbReference>
<organism evidence="4 5">
    <name type="scientific">Proteobacteria bacterium 228</name>
    <dbReference type="NCBI Taxonomy" id="2083153"/>
    <lineage>
        <taxon>Bacteria</taxon>
        <taxon>Pseudomonadati</taxon>
        <taxon>Pseudomonadota</taxon>
    </lineage>
</organism>
<reference evidence="4 5" key="1">
    <citation type="submission" date="2018-02" db="EMBL/GenBank/DDBJ databases">
        <title>novel marine gammaproteobacteria from coastal saline agro ecosystem.</title>
        <authorList>
            <person name="Krishnan R."/>
            <person name="Ramesh Kumar N."/>
        </authorList>
    </citation>
    <scope>NUCLEOTIDE SEQUENCE [LARGE SCALE GENOMIC DNA]</scope>
    <source>
        <strain evidence="4 5">228</strain>
    </source>
</reference>
<evidence type="ECO:0000256" key="2">
    <source>
        <dbReference type="ARBA" id="ARBA00023163"/>
    </source>
</evidence>
<dbReference type="SUPFAM" id="SSF46785">
    <property type="entry name" value="Winged helix' DNA-binding domain"/>
    <property type="match status" value="1"/>
</dbReference>
<keyword evidence="2" id="KW-0804">Transcription</keyword>
<dbReference type="GO" id="GO:0003700">
    <property type="term" value="F:DNA-binding transcription factor activity"/>
    <property type="evidence" value="ECO:0007669"/>
    <property type="project" value="TreeGrafter"/>
</dbReference>
<dbReference type="Pfam" id="PF09339">
    <property type="entry name" value="HTH_IclR"/>
    <property type="match status" value="1"/>
</dbReference>
<keyword evidence="1" id="KW-0805">Transcription regulation</keyword>
<comment type="caution">
    <text evidence="4">The sequence shown here is derived from an EMBL/GenBank/DDBJ whole genome shotgun (WGS) entry which is preliminary data.</text>
</comment>
<accession>A0A2S5KMS0</accession>
<dbReference type="AlphaFoldDB" id="A0A2S5KMS0"/>
<protein>
    <recommendedName>
        <fullName evidence="3">HTH iclR-type domain-containing protein</fullName>
    </recommendedName>
</protein>
<dbReference type="PROSITE" id="PS51077">
    <property type="entry name" value="HTH_ICLR"/>
    <property type="match status" value="1"/>
</dbReference>
<dbReference type="Proteomes" id="UP000238196">
    <property type="component" value="Unassembled WGS sequence"/>
</dbReference>
<dbReference type="InterPro" id="IPR005471">
    <property type="entry name" value="Tscrpt_reg_IclR_N"/>
</dbReference>
<evidence type="ECO:0000313" key="5">
    <source>
        <dbReference type="Proteomes" id="UP000238196"/>
    </source>
</evidence>
<evidence type="ECO:0000256" key="1">
    <source>
        <dbReference type="ARBA" id="ARBA00023015"/>
    </source>
</evidence>
<name>A0A2S5KMS0_9PROT</name>
<dbReference type="EMBL" id="PRLP01000057">
    <property type="protein sequence ID" value="PPC76147.1"/>
    <property type="molecule type" value="Genomic_DNA"/>
</dbReference>
<dbReference type="GO" id="GO:0003677">
    <property type="term" value="F:DNA binding"/>
    <property type="evidence" value="ECO:0007669"/>
    <property type="project" value="InterPro"/>
</dbReference>
<dbReference type="PANTHER" id="PTHR30136">
    <property type="entry name" value="HELIX-TURN-HELIX TRANSCRIPTIONAL REGULATOR, ICLR FAMILY"/>
    <property type="match status" value="1"/>
</dbReference>
<dbReference type="OrthoDB" id="6089564at2"/>
<gene>
    <name evidence="4" type="ORF">C4K68_17330</name>
</gene>
<dbReference type="Gene3D" id="1.10.10.10">
    <property type="entry name" value="Winged helix-like DNA-binding domain superfamily/Winged helix DNA-binding domain"/>
    <property type="match status" value="1"/>
</dbReference>
<feature type="domain" description="HTH iclR-type" evidence="3">
    <location>
        <begin position="8"/>
        <end position="69"/>
    </location>
</feature>
<sequence>MRRRIVATLTLSKSLAVLDLLIEHGALGLEELHLLSGLPKATLKRILDSLTELQWLYRRLGDQRYVFIRQTASRTEQAAIAPDLLRLLGQHLHALYQHTGLPSDIALACQGQLTVVESSFSLCGYRRASGQLIGLRPHPYISAIGRAYSAGQAPDDEAQRRHWRGLQRELARGFFLRRRGPWEHRVVPPFRVMGMAIPLRLQGGNQTVGAINLYWDNERHRCSHMVARFLPMLCASRGQIESSLPQGWR</sequence>
<proteinExistence type="predicted"/>
<dbReference type="InterPro" id="IPR029016">
    <property type="entry name" value="GAF-like_dom_sf"/>
</dbReference>
<dbReference type="InterPro" id="IPR036390">
    <property type="entry name" value="WH_DNA-bd_sf"/>
</dbReference>
<dbReference type="PANTHER" id="PTHR30136:SF35">
    <property type="entry name" value="HTH-TYPE TRANSCRIPTIONAL REGULATOR RV1719"/>
    <property type="match status" value="1"/>
</dbReference>
<evidence type="ECO:0000313" key="4">
    <source>
        <dbReference type="EMBL" id="PPC76147.1"/>
    </source>
</evidence>
<dbReference type="InterPro" id="IPR036388">
    <property type="entry name" value="WH-like_DNA-bd_sf"/>
</dbReference>